<dbReference type="InterPro" id="IPR051162">
    <property type="entry name" value="T4SS_component"/>
</dbReference>
<dbReference type="InterPro" id="IPR027417">
    <property type="entry name" value="P-loop_NTPase"/>
</dbReference>
<name>A0A4Y1WU23_9BACT</name>
<accession>A0A4Y1WU23</accession>
<organism evidence="1 2">
    <name type="scientific">Alistipes communis</name>
    <dbReference type="NCBI Taxonomy" id="2585118"/>
    <lineage>
        <taxon>Bacteria</taxon>
        <taxon>Pseudomonadati</taxon>
        <taxon>Bacteroidota</taxon>
        <taxon>Bacteroidia</taxon>
        <taxon>Bacteroidales</taxon>
        <taxon>Rikenellaceae</taxon>
        <taxon>Alistipes</taxon>
    </lineage>
</organism>
<protein>
    <submittedName>
        <fullName evidence="1">ATPase</fullName>
    </submittedName>
</protein>
<dbReference type="Proteomes" id="UP000318946">
    <property type="component" value="Chromosome"/>
</dbReference>
<dbReference type="SUPFAM" id="SSF52540">
    <property type="entry name" value="P-loop containing nucleoside triphosphate hydrolases"/>
    <property type="match status" value="1"/>
</dbReference>
<dbReference type="Gene3D" id="3.40.50.300">
    <property type="entry name" value="P-loop containing nucleotide triphosphate hydrolases"/>
    <property type="match status" value="1"/>
</dbReference>
<evidence type="ECO:0000313" key="2">
    <source>
        <dbReference type="Proteomes" id="UP000318946"/>
    </source>
</evidence>
<sequence length="555" mass="63301">MDIIGKIIATEKQPSTIEDFTFWTKKDLKLKPFDVVAVEHINNSKTFGVVEEISHMTDSPSALAGFISSDFGDVDSKSYTDRIGMNYVKCKVVGNTAGVYIPVQEGKKVYLATAEEIKMALGLDQVKNPIPAGYIKMYEGKNEQILPVNFNSHFLIGPEGAHLNISGISGLASKTSYAMFLMKAIQDMAMKEKNESVAFIMMNVKGTDLLKIDEMNEREDELKQIKPIYDILGMEMSAFKQVSYYYPYSKDYTAYTYEKRTTIQDRLHTQKAFQYKYLFETDEDKECLDLLFANVDDPNDTIESIINFIISNGGKFNGIGCWDDFRQALLEQTQSQGKSSGAGKEISVLSWRKFYRLFNKSFQKCRQMFTEKLGNDGKSVRLRDKIGQIKKNDIMVIDVAKLDEESQGFVFGDVMRAVYNLKLGPSVRLDEDIPDRIIIFIDELNKYASNDVPNSSPILRQLLDITERGRSLGIVLFGAEQFVSDIRKRVKGNCATQAFGRTNAIEITKEDFRFVPQVYKTMLTRQKQGEYIIQNPVFRSMLNVNFPLPIYKYYE</sequence>
<dbReference type="RefSeq" id="WP_141412368.1">
    <property type="nucleotide sequence ID" value="NZ_AP019735.1"/>
</dbReference>
<dbReference type="GeneID" id="78341686"/>
<evidence type="ECO:0000313" key="1">
    <source>
        <dbReference type="EMBL" id="BBL03656.1"/>
    </source>
</evidence>
<dbReference type="OrthoDB" id="5240402at2"/>
<dbReference type="EMBL" id="AP019735">
    <property type="protein sequence ID" value="BBL03656.1"/>
    <property type="molecule type" value="Genomic_DNA"/>
</dbReference>
<dbReference type="PANTHER" id="PTHR30121">
    <property type="entry name" value="UNCHARACTERIZED PROTEIN YJGR-RELATED"/>
    <property type="match status" value="1"/>
</dbReference>
<gene>
    <name evidence="1" type="ORF">A5CBH24_09690</name>
</gene>
<dbReference type="KEGG" id="acou:A5CBH24_09690"/>
<dbReference type="PANTHER" id="PTHR30121:SF6">
    <property type="entry name" value="SLR6007 PROTEIN"/>
    <property type="match status" value="1"/>
</dbReference>
<proteinExistence type="predicted"/>
<reference evidence="2" key="1">
    <citation type="submission" date="2019-06" db="EMBL/GenBank/DDBJ databases">
        <title>Alistipes onderdonkii subsp. vulgaris subsp. nov., Alistipes dispar sp. nov. and Alistipes communis sp. nov., isolated from human faeces, and creation of Alistipes onderdonkii subsp. onderdonkii subsp. nov.</title>
        <authorList>
            <person name="Sakamoto M."/>
            <person name="Ikeyama N."/>
            <person name="Ogata Y."/>
            <person name="Suda W."/>
            <person name="Iino T."/>
            <person name="Hattori M."/>
            <person name="Ohkuma M."/>
        </authorList>
    </citation>
    <scope>NUCLEOTIDE SEQUENCE [LARGE SCALE GENOMIC DNA]</scope>
    <source>
        <strain evidence="2">5CBH24</strain>
    </source>
</reference>
<keyword evidence="2" id="KW-1185">Reference proteome</keyword>
<dbReference type="AlphaFoldDB" id="A0A4Y1WU23"/>